<evidence type="ECO:0000256" key="6">
    <source>
        <dbReference type="SAM" id="Phobius"/>
    </source>
</evidence>
<feature type="transmembrane region" description="Helical" evidence="6">
    <location>
        <begin position="199"/>
        <end position="217"/>
    </location>
</feature>
<gene>
    <name evidence="8" type="ORF">SAMN02745166_00492</name>
</gene>
<evidence type="ECO:0000256" key="4">
    <source>
        <dbReference type="ARBA" id="ARBA00022989"/>
    </source>
</evidence>
<evidence type="ECO:0000259" key="7">
    <source>
        <dbReference type="Pfam" id="PF00892"/>
    </source>
</evidence>
<evidence type="ECO:0000256" key="3">
    <source>
        <dbReference type="ARBA" id="ARBA00022692"/>
    </source>
</evidence>
<feature type="transmembrane region" description="Helical" evidence="6">
    <location>
        <begin position="21"/>
        <end position="41"/>
    </location>
</feature>
<keyword evidence="9" id="KW-1185">Reference proteome</keyword>
<evidence type="ECO:0000313" key="8">
    <source>
        <dbReference type="EMBL" id="SKA78296.1"/>
    </source>
</evidence>
<comment type="subcellular location">
    <subcellularLocation>
        <location evidence="1">Membrane</location>
        <topology evidence="1">Multi-pass membrane protein</topology>
    </subcellularLocation>
</comment>
<dbReference type="PANTHER" id="PTHR32322:SF2">
    <property type="entry name" value="EAMA DOMAIN-CONTAINING PROTEIN"/>
    <property type="match status" value="1"/>
</dbReference>
<dbReference type="SUPFAM" id="SSF103481">
    <property type="entry name" value="Multidrug resistance efflux transporter EmrE"/>
    <property type="match status" value="2"/>
</dbReference>
<organism evidence="8 9">
    <name type="scientific">Prosthecobacter debontii</name>
    <dbReference type="NCBI Taxonomy" id="48467"/>
    <lineage>
        <taxon>Bacteria</taxon>
        <taxon>Pseudomonadati</taxon>
        <taxon>Verrucomicrobiota</taxon>
        <taxon>Verrucomicrobiia</taxon>
        <taxon>Verrucomicrobiales</taxon>
        <taxon>Verrucomicrobiaceae</taxon>
        <taxon>Prosthecobacter</taxon>
    </lineage>
</organism>
<dbReference type="InterPro" id="IPR037185">
    <property type="entry name" value="EmrE-like"/>
</dbReference>
<feature type="transmembrane region" description="Helical" evidence="6">
    <location>
        <begin position="111"/>
        <end position="128"/>
    </location>
</feature>
<dbReference type="Pfam" id="PF00892">
    <property type="entry name" value="EamA"/>
    <property type="match status" value="2"/>
</dbReference>
<name>A0A1T4WLR5_9BACT</name>
<dbReference type="OrthoDB" id="3190463at2"/>
<evidence type="ECO:0000313" key="9">
    <source>
        <dbReference type="Proteomes" id="UP000190774"/>
    </source>
</evidence>
<feature type="transmembrane region" description="Helical" evidence="6">
    <location>
        <begin position="140"/>
        <end position="159"/>
    </location>
</feature>
<feature type="transmembrane region" description="Helical" evidence="6">
    <location>
        <begin position="83"/>
        <end position="105"/>
    </location>
</feature>
<dbReference type="GO" id="GO:0016020">
    <property type="term" value="C:membrane"/>
    <property type="evidence" value="ECO:0007669"/>
    <property type="project" value="UniProtKB-SubCell"/>
</dbReference>
<keyword evidence="5 6" id="KW-0472">Membrane</keyword>
<dbReference type="STRING" id="48467.SAMN02745166_00492"/>
<dbReference type="InterPro" id="IPR050638">
    <property type="entry name" value="AA-Vitamin_Transporters"/>
</dbReference>
<feature type="domain" description="EamA" evidence="7">
    <location>
        <begin position="28"/>
        <end position="157"/>
    </location>
</feature>
<feature type="transmembrane region" description="Helical" evidence="6">
    <location>
        <begin position="292"/>
        <end position="311"/>
    </location>
</feature>
<proteinExistence type="inferred from homology"/>
<keyword evidence="4 6" id="KW-1133">Transmembrane helix</keyword>
<feature type="transmembrane region" description="Helical" evidence="6">
    <location>
        <begin position="266"/>
        <end position="286"/>
    </location>
</feature>
<sequence>MNTSLSIPSSASLGSAPTRPATALVVAAFAAVYLVWGSTYLGMRLAIDSIPPLLMAGTRFMLAGGALYLVMSMRGAARPDLGHWGHATASGALLLMAGNGGVVWAQQTMPSGVVALVVASVPLWIMVVEWLRPHGRRPTAWVVLGLIIGLAGVVTIVMGRGSLGQRMAEPSTAFILVGANICWAIGSIYSRHARKPDSALLSVGMQMFCGGVLQFLLGVLLGEPARFDLAAITATSAWAFVYLTLIGSLVGYTAYIWLLQVSTPSLVSTHAYVNPFVAVLLGWWFLHEPIPQSVIIAGALILSSVILITRFSSSPK</sequence>
<accession>A0A1T4WLR5</accession>
<dbReference type="InterPro" id="IPR000620">
    <property type="entry name" value="EamA_dom"/>
</dbReference>
<feature type="domain" description="EamA" evidence="7">
    <location>
        <begin position="173"/>
        <end position="309"/>
    </location>
</feature>
<dbReference type="EMBL" id="FUYE01000001">
    <property type="protein sequence ID" value="SKA78296.1"/>
    <property type="molecule type" value="Genomic_DNA"/>
</dbReference>
<evidence type="ECO:0000256" key="1">
    <source>
        <dbReference type="ARBA" id="ARBA00004141"/>
    </source>
</evidence>
<keyword evidence="3 6" id="KW-0812">Transmembrane</keyword>
<dbReference type="Proteomes" id="UP000190774">
    <property type="component" value="Unassembled WGS sequence"/>
</dbReference>
<feature type="transmembrane region" description="Helical" evidence="6">
    <location>
        <begin position="237"/>
        <end position="259"/>
    </location>
</feature>
<dbReference type="PANTHER" id="PTHR32322">
    <property type="entry name" value="INNER MEMBRANE TRANSPORTER"/>
    <property type="match status" value="1"/>
</dbReference>
<dbReference type="AlphaFoldDB" id="A0A1T4WLR5"/>
<comment type="similarity">
    <text evidence="2">Belongs to the EamA transporter family.</text>
</comment>
<protein>
    <submittedName>
        <fullName evidence="8">Permease of the drug/metabolite transporter (DMT) superfamily</fullName>
    </submittedName>
</protein>
<dbReference type="RefSeq" id="WP_078811739.1">
    <property type="nucleotide sequence ID" value="NZ_FUYE01000001.1"/>
</dbReference>
<reference evidence="9" key="1">
    <citation type="submission" date="2017-02" db="EMBL/GenBank/DDBJ databases">
        <authorList>
            <person name="Varghese N."/>
            <person name="Submissions S."/>
        </authorList>
    </citation>
    <scope>NUCLEOTIDE SEQUENCE [LARGE SCALE GENOMIC DNA]</scope>
    <source>
        <strain evidence="9">ATCC 700200</strain>
    </source>
</reference>
<evidence type="ECO:0000256" key="2">
    <source>
        <dbReference type="ARBA" id="ARBA00007362"/>
    </source>
</evidence>
<evidence type="ECO:0000256" key="5">
    <source>
        <dbReference type="ARBA" id="ARBA00023136"/>
    </source>
</evidence>
<feature type="transmembrane region" description="Helical" evidence="6">
    <location>
        <begin position="53"/>
        <end position="71"/>
    </location>
</feature>